<dbReference type="PANTHER" id="PTHR17098:SF2">
    <property type="entry name" value="NADH DEHYDROGENASE [UBIQUINONE] 1 ALPHA SUBCOMPLEX SUBUNIT 1"/>
    <property type="match status" value="1"/>
</dbReference>
<evidence type="ECO:0000256" key="4">
    <source>
        <dbReference type="ARBA" id="ARBA00016392"/>
    </source>
</evidence>
<evidence type="ECO:0000256" key="3">
    <source>
        <dbReference type="ARBA" id="ARBA00009960"/>
    </source>
</evidence>
<accession>A0A4Y7TE11</accession>
<evidence type="ECO:0000256" key="10">
    <source>
        <dbReference type="ARBA" id="ARBA00022989"/>
    </source>
</evidence>
<evidence type="ECO:0000256" key="2">
    <source>
        <dbReference type="ARBA" id="ARBA00004298"/>
    </source>
</evidence>
<comment type="caution">
    <text evidence="14">The sequence shown here is derived from an EMBL/GenBank/DDBJ whole genome shotgun (WGS) entry which is preliminary data.</text>
</comment>
<keyword evidence="10" id="KW-1133">Transmembrane helix</keyword>
<dbReference type="Pfam" id="PF15879">
    <property type="entry name" value="MWFE"/>
    <property type="match status" value="1"/>
</dbReference>
<evidence type="ECO:0000256" key="7">
    <source>
        <dbReference type="ARBA" id="ARBA00022692"/>
    </source>
</evidence>
<keyword evidence="15" id="KW-1185">Reference proteome</keyword>
<gene>
    <name evidence="14" type="ORF">FA13DRAFT_1754610</name>
</gene>
<dbReference type="OrthoDB" id="1920692at2759"/>
<dbReference type="GO" id="GO:0005743">
    <property type="term" value="C:mitochondrial inner membrane"/>
    <property type="evidence" value="ECO:0007669"/>
    <property type="project" value="UniProtKB-SubCell"/>
</dbReference>
<comment type="subcellular location">
    <subcellularLocation>
        <location evidence="2">Mitochondrion inner membrane</location>
        <topology evidence="2">Single-pass membrane protein</topology>
        <orientation evidence="2">Matrix side</orientation>
    </subcellularLocation>
</comment>
<proteinExistence type="inferred from homology"/>
<keyword evidence="5" id="KW-0813">Transport</keyword>
<name>A0A4Y7TE11_COPMI</name>
<dbReference type="EMBL" id="QPFP01000016">
    <property type="protein sequence ID" value="TEB32241.1"/>
    <property type="molecule type" value="Genomic_DNA"/>
</dbReference>
<evidence type="ECO:0000256" key="13">
    <source>
        <dbReference type="SAM" id="MobiDB-lite"/>
    </source>
</evidence>
<reference evidence="14 15" key="1">
    <citation type="journal article" date="2019" name="Nat. Ecol. Evol.">
        <title>Megaphylogeny resolves global patterns of mushroom evolution.</title>
        <authorList>
            <person name="Varga T."/>
            <person name="Krizsan K."/>
            <person name="Foldi C."/>
            <person name="Dima B."/>
            <person name="Sanchez-Garcia M."/>
            <person name="Sanchez-Ramirez S."/>
            <person name="Szollosi G.J."/>
            <person name="Szarkandi J.G."/>
            <person name="Papp V."/>
            <person name="Albert L."/>
            <person name="Andreopoulos W."/>
            <person name="Angelini C."/>
            <person name="Antonin V."/>
            <person name="Barry K.W."/>
            <person name="Bougher N.L."/>
            <person name="Buchanan P."/>
            <person name="Buyck B."/>
            <person name="Bense V."/>
            <person name="Catcheside P."/>
            <person name="Chovatia M."/>
            <person name="Cooper J."/>
            <person name="Damon W."/>
            <person name="Desjardin D."/>
            <person name="Finy P."/>
            <person name="Geml J."/>
            <person name="Haridas S."/>
            <person name="Hughes K."/>
            <person name="Justo A."/>
            <person name="Karasinski D."/>
            <person name="Kautmanova I."/>
            <person name="Kiss B."/>
            <person name="Kocsube S."/>
            <person name="Kotiranta H."/>
            <person name="LaButti K.M."/>
            <person name="Lechner B.E."/>
            <person name="Liimatainen K."/>
            <person name="Lipzen A."/>
            <person name="Lukacs Z."/>
            <person name="Mihaltcheva S."/>
            <person name="Morgado L.N."/>
            <person name="Niskanen T."/>
            <person name="Noordeloos M.E."/>
            <person name="Ohm R.A."/>
            <person name="Ortiz-Santana B."/>
            <person name="Ovrebo C."/>
            <person name="Racz N."/>
            <person name="Riley R."/>
            <person name="Savchenko A."/>
            <person name="Shiryaev A."/>
            <person name="Soop K."/>
            <person name="Spirin V."/>
            <person name="Szebenyi C."/>
            <person name="Tomsovsky M."/>
            <person name="Tulloss R.E."/>
            <person name="Uehling J."/>
            <person name="Grigoriev I.V."/>
            <person name="Vagvolgyi C."/>
            <person name="Papp T."/>
            <person name="Martin F.M."/>
            <person name="Miettinen O."/>
            <person name="Hibbett D.S."/>
            <person name="Nagy L.G."/>
        </authorList>
    </citation>
    <scope>NUCLEOTIDE SEQUENCE [LARGE SCALE GENOMIC DNA]</scope>
    <source>
        <strain evidence="14 15">FP101781</strain>
    </source>
</reference>
<comment type="similarity">
    <text evidence="3">Belongs to the complex I NDUFA1 subunit family.</text>
</comment>
<evidence type="ECO:0000256" key="9">
    <source>
        <dbReference type="ARBA" id="ARBA00022982"/>
    </source>
</evidence>
<dbReference type="Proteomes" id="UP000298030">
    <property type="component" value="Unassembled WGS sequence"/>
</dbReference>
<comment type="function">
    <text evidence="1">Accessory subunit of the mitochondrial membrane respiratory chain NADH dehydrogenase (Complex I), that is believed not to be involved in catalysis. Complex I functions in the transfer of electrons from NADH to the respiratory chain. The immediate electron acceptor for the enzyme is believed to be ubiquinone.</text>
</comment>
<evidence type="ECO:0000256" key="11">
    <source>
        <dbReference type="ARBA" id="ARBA00023128"/>
    </source>
</evidence>
<keyword evidence="11" id="KW-0496">Mitochondrion</keyword>
<organism evidence="14 15">
    <name type="scientific">Coprinellus micaceus</name>
    <name type="common">Glistening ink-cap mushroom</name>
    <name type="synonym">Coprinus micaceus</name>
    <dbReference type="NCBI Taxonomy" id="71717"/>
    <lineage>
        <taxon>Eukaryota</taxon>
        <taxon>Fungi</taxon>
        <taxon>Dikarya</taxon>
        <taxon>Basidiomycota</taxon>
        <taxon>Agaricomycotina</taxon>
        <taxon>Agaricomycetes</taxon>
        <taxon>Agaricomycetidae</taxon>
        <taxon>Agaricales</taxon>
        <taxon>Agaricineae</taxon>
        <taxon>Psathyrellaceae</taxon>
        <taxon>Coprinellus</taxon>
    </lineage>
</organism>
<dbReference type="AlphaFoldDB" id="A0A4Y7TE11"/>
<evidence type="ECO:0000256" key="1">
    <source>
        <dbReference type="ARBA" id="ARBA00003195"/>
    </source>
</evidence>
<keyword evidence="9" id="KW-0249">Electron transport</keyword>
<protein>
    <recommendedName>
        <fullName evidence="4">NADH dehydrogenase [ubiquinone] 1 alpha subcomplex subunit 1</fullName>
    </recommendedName>
</protein>
<evidence type="ECO:0000256" key="6">
    <source>
        <dbReference type="ARBA" id="ARBA00022660"/>
    </source>
</evidence>
<evidence type="ECO:0000256" key="5">
    <source>
        <dbReference type="ARBA" id="ARBA00022448"/>
    </source>
</evidence>
<feature type="compositionally biased region" description="Polar residues" evidence="13">
    <location>
        <begin position="63"/>
        <end position="74"/>
    </location>
</feature>
<feature type="region of interest" description="Disordered" evidence="13">
    <location>
        <begin position="45"/>
        <end position="74"/>
    </location>
</feature>
<evidence type="ECO:0000256" key="12">
    <source>
        <dbReference type="ARBA" id="ARBA00023136"/>
    </source>
</evidence>
<keyword evidence="8" id="KW-0999">Mitochondrion inner membrane</keyword>
<dbReference type="PANTHER" id="PTHR17098">
    <property type="entry name" value="NADH-UBIQUINONE OXIDOREDUCTASE MWFE SUBUNIT"/>
    <property type="match status" value="1"/>
</dbReference>
<dbReference type="STRING" id="71717.A0A4Y7TE11"/>
<keyword evidence="7" id="KW-0812">Transmembrane</keyword>
<evidence type="ECO:0000313" key="15">
    <source>
        <dbReference type="Proteomes" id="UP000298030"/>
    </source>
</evidence>
<sequence length="74" mass="8401">MPVPWEALIPFGTLLNISSRAQNQGKPPRYGLDKWEESMLERDRRLTGHRRGQTTDTVAPPQFATSSVIQAHRT</sequence>
<evidence type="ECO:0000256" key="8">
    <source>
        <dbReference type="ARBA" id="ARBA00022792"/>
    </source>
</evidence>
<dbReference type="InterPro" id="IPR017384">
    <property type="entry name" value="NADH_Ub_cplx-1_asu_su-1"/>
</dbReference>
<keyword evidence="6" id="KW-0679">Respiratory chain</keyword>
<evidence type="ECO:0000313" key="14">
    <source>
        <dbReference type="EMBL" id="TEB32241.1"/>
    </source>
</evidence>
<keyword evidence="12" id="KW-0472">Membrane</keyword>